<dbReference type="Proteomes" id="UP000815325">
    <property type="component" value="Unassembled WGS sequence"/>
</dbReference>
<comment type="caution">
    <text evidence="2">The sequence shown here is derived from an EMBL/GenBank/DDBJ whole genome shotgun (WGS) entry which is preliminary data.</text>
</comment>
<name>A0ABQ7GCM7_DUNSA</name>
<sequence length="117" mass="12244">MLQQRFLLSQQPVLLFGGRSTVPPVLAKSIGASKRLSNASKDFGSFPQPGMKPMRRKISREDAEAGEMFLAKASAASGGESAQEPEISKVIACVLVAVCGAFAFGFHLGIVSSCGKG</sequence>
<dbReference type="EMBL" id="MU069879">
    <property type="protein sequence ID" value="KAF5832366.1"/>
    <property type="molecule type" value="Genomic_DNA"/>
</dbReference>
<evidence type="ECO:0000256" key="1">
    <source>
        <dbReference type="SAM" id="Phobius"/>
    </source>
</evidence>
<organism evidence="2 3">
    <name type="scientific">Dunaliella salina</name>
    <name type="common">Green alga</name>
    <name type="synonym">Protococcus salinus</name>
    <dbReference type="NCBI Taxonomy" id="3046"/>
    <lineage>
        <taxon>Eukaryota</taxon>
        <taxon>Viridiplantae</taxon>
        <taxon>Chlorophyta</taxon>
        <taxon>core chlorophytes</taxon>
        <taxon>Chlorophyceae</taxon>
        <taxon>CS clade</taxon>
        <taxon>Chlamydomonadales</taxon>
        <taxon>Dunaliellaceae</taxon>
        <taxon>Dunaliella</taxon>
    </lineage>
</organism>
<keyword evidence="3" id="KW-1185">Reference proteome</keyword>
<keyword evidence="1" id="KW-0812">Transmembrane</keyword>
<gene>
    <name evidence="2" type="ORF">DUNSADRAFT_11776</name>
</gene>
<proteinExistence type="predicted"/>
<evidence type="ECO:0000313" key="2">
    <source>
        <dbReference type="EMBL" id="KAF5832366.1"/>
    </source>
</evidence>
<protein>
    <submittedName>
        <fullName evidence="2">Uncharacterized protein</fullName>
    </submittedName>
</protein>
<keyword evidence="1" id="KW-0472">Membrane</keyword>
<accession>A0ABQ7GCM7</accession>
<keyword evidence="1" id="KW-1133">Transmembrane helix</keyword>
<reference evidence="2" key="1">
    <citation type="submission" date="2017-08" db="EMBL/GenBank/DDBJ databases">
        <authorList>
            <person name="Polle J.E."/>
            <person name="Barry K."/>
            <person name="Cushman J."/>
            <person name="Schmutz J."/>
            <person name="Tran D."/>
            <person name="Hathwaick L.T."/>
            <person name="Yim W.C."/>
            <person name="Jenkins J."/>
            <person name="Mckie-Krisberg Z.M."/>
            <person name="Prochnik S."/>
            <person name="Lindquist E."/>
            <person name="Dockter R.B."/>
            <person name="Adam C."/>
            <person name="Molina H."/>
            <person name="Bunkerborg J."/>
            <person name="Jin E."/>
            <person name="Buchheim M."/>
            <person name="Magnuson J."/>
        </authorList>
    </citation>
    <scope>NUCLEOTIDE SEQUENCE</scope>
    <source>
        <strain evidence="2">CCAP 19/18</strain>
    </source>
</reference>
<evidence type="ECO:0000313" key="3">
    <source>
        <dbReference type="Proteomes" id="UP000815325"/>
    </source>
</evidence>
<feature type="transmembrane region" description="Helical" evidence="1">
    <location>
        <begin position="87"/>
        <end position="111"/>
    </location>
</feature>